<dbReference type="RefSeq" id="WP_248835540.1">
    <property type="nucleotide sequence ID" value="NZ_JAJEQE010000030.1"/>
</dbReference>
<protein>
    <submittedName>
        <fullName evidence="2">Uncharacterized protein</fullName>
    </submittedName>
</protein>
<proteinExistence type="predicted"/>
<gene>
    <name evidence="2" type="ORF">LKD42_09355</name>
</gene>
<evidence type="ECO:0000313" key="2">
    <source>
        <dbReference type="EMBL" id="MCC2149460.1"/>
    </source>
</evidence>
<dbReference type="EMBL" id="JAJEQE010000030">
    <property type="protein sequence ID" value="MCC2149460.1"/>
    <property type="molecule type" value="Genomic_DNA"/>
</dbReference>
<evidence type="ECO:0000313" key="3">
    <source>
        <dbReference type="Proteomes" id="UP001299235"/>
    </source>
</evidence>
<reference evidence="2 3" key="1">
    <citation type="submission" date="2021-10" db="EMBL/GenBank/DDBJ databases">
        <title>Anaerobic single-cell dispensing facilitates the cultivation of human gut bacteria.</title>
        <authorList>
            <person name="Afrizal A."/>
        </authorList>
    </citation>
    <scope>NUCLEOTIDE SEQUENCE [LARGE SCALE GENOMIC DNA]</scope>
    <source>
        <strain evidence="2 3">CLA-AA-H246</strain>
    </source>
</reference>
<sequence>MEKSNTSKNDILEMMKKEKMKGMGGRGSSSGVSVKGKAYGTEYTTLHESGNIKFVRYNDSKSSKTPIETMTNRRVYVTIDNRDNISAITYYDEENKRSKQIDLMHPHKNMIPHTHHGYLHNENDGAKGAANLTPKEKRMVESVTDKWYNRKSK</sequence>
<dbReference type="Proteomes" id="UP001299235">
    <property type="component" value="Unassembled WGS sequence"/>
</dbReference>
<comment type="caution">
    <text evidence="2">The sequence shown here is derived from an EMBL/GenBank/DDBJ whole genome shotgun (WGS) entry which is preliminary data.</text>
</comment>
<evidence type="ECO:0000256" key="1">
    <source>
        <dbReference type="SAM" id="MobiDB-lite"/>
    </source>
</evidence>
<feature type="compositionally biased region" description="Basic and acidic residues" evidence="1">
    <location>
        <begin position="1"/>
        <end position="21"/>
    </location>
</feature>
<keyword evidence="3" id="KW-1185">Reference proteome</keyword>
<accession>A0ABS8EWA2</accession>
<organism evidence="2 3">
    <name type="scientific">Hominisplanchenecus faecis</name>
    <dbReference type="NCBI Taxonomy" id="2885351"/>
    <lineage>
        <taxon>Bacteria</taxon>
        <taxon>Bacillati</taxon>
        <taxon>Bacillota</taxon>
        <taxon>Clostridia</taxon>
        <taxon>Lachnospirales</taxon>
        <taxon>Lachnospiraceae</taxon>
        <taxon>Hominisplanchenecus</taxon>
    </lineage>
</organism>
<name>A0ABS8EWA2_9FIRM</name>
<feature type="region of interest" description="Disordered" evidence="1">
    <location>
        <begin position="1"/>
        <end position="34"/>
    </location>
</feature>